<gene>
    <name evidence="1" type="ORF">QO192_04360</name>
</gene>
<keyword evidence="2" id="KW-1185">Reference proteome</keyword>
<evidence type="ECO:0000313" key="1">
    <source>
        <dbReference type="EMBL" id="MEZ7514514.1"/>
    </source>
</evidence>
<organism evidence="1 2">
    <name type="scientific">Flavobacterium frigidarium</name>
    <dbReference type="NCBI Taxonomy" id="99286"/>
    <lineage>
        <taxon>Bacteria</taxon>
        <taxon>Pseudomonadati</taxon>
        <taxon>Bacteroidota</taxon>
        <taxon>Flavobacteriia</taxon>
        <taxon>Flavobacteriales</taxon>
        <taxon>Flavobacteriaceae</taxon>
        <taxon>Flavobacterium</taxon>
    </lineage>
</organism>
<protein>
    <submittedName>
        <fullName evidence="1">Uncharacterized protein</fullName>
    </submittedName>
</protein>
<accession>A0ABV4KA38</accession>
<evidence type="ECO:0000313" key="2">
    <source>
        <dbReference type="Proteomes" id="UP001568894"/>
    </source>
</evidence>
<sequence length="187" mass="21211">MKKILNYVTVFLSLIVLSSCGEPDEIVMGSKTITIDNAIQIEAKSSYQLNDVLYVNATFSRYLQEKGFDTLLDIYKSTSSDEYYFHFYLEKKSAYGTWSTIDLGENLILEKGKLNNYYGNSGLCILDQVTNLYEFRVGIPLLEKGTYRLNISNTISPSYANNSFIAVNIETIIRDVDENGSFNFSVD</sequence>
<comment type="caution">
    <text evidence="1">The sequence shown here is derived from an EMBL/GenBank/DDBJ whole genome shotgun (WGS) entry which is preliminary data.</text>
</comment>
<name>A0ABV4KA38_9FLAO</name>
<dbReference type="EMBL" id="JASMRN010000003">
    <property type="protein sequence ID" value="MEZ7514514.1"/>
    <property type="molecule type" value="Genomic_DNA"/>
</dbReference>
<proteinExistence type="predicted"/>
<dbReference type="Proteomes" id="UP001568894">
    <property type="component" value="Unassembled WGS sequence"/>
</dbReference>
<dbReference type="RefSeq" id="WP_371568372.1">
    <property type="nucleotide sequence ID" value="NZ_JASMRN010000003.1"/>
</dbReference>
<reference evidence="1 2" key="1">
    <citation type="submission" date="2023-05" db="EMBL/GenBank/DDBJ databases">
        <title>Adaptations of aquatic viruses from atmosphere-close ecosystems of the Central Arctic Ocean.</title>
        <authorList>
            <person name="Rahlff J."/>
            <person name="Holmfeldt K."/>
        </authorList>
    </citation>
    <scope>NUCLEOTIDE SEQUENCE [LARGE SCALE GENOMIC DNA]</scope>
    <source>
        <strain evidence="1 2">Arc14</strain>
    </source>
</reference>
<dbReference type="PROSITE" id="PS51257">
    <property type="entry name" value="PROKAR_LIPOPROTEIN"/>
    <property type="match status" value="1"/>
</dbReference>